<dbReference type="InterPro" id="IPR020476">
    <property type="entry name" value="Nudix_hydrolase"/>
</dbReference>
<dbReference type="RefSeq" id="WP_219802449.1">
    <property type="nucleotide sequence ID" value="NZ_CP080096.1"/>
</dbReference>
<dbReference type="SUPFAM" id="SSF55811">
    <property type="entry name" value="Nudix"/>
    <property type="match status" value="1"/>
</dbReference>
<evidence type="ECO:0000313" key="4">
    <source>
        <dbReference type="Proteomes" id="UP000826462"/>
    </source>
</evidence>
<dbReference type="InterPro" id="IPR015797">
    <property type="entry name" value="NUDIX_hydrolase-like_dom_sf"/>
</dbReference>
<dbReference type="Proteomes" id="UP000826462">
    <property type="component" value="Chromosome 2"/>
</dbReference>
<keyword evidence="4" id="KW-1185">Reference proteome</keyword>
<organism evidence="3 4">
    <name type="scientific">Paraburkholderia edwinii</name>
    <dbReference type="NCBI Taxonomy" id="2861782"/>
    <lineage>
        <taxon>Bacteria</taxon>
        <taxon>Pseudomonadati</taxon>
        <taxon>Pseudomonadota</taxon>
        <taxon>Betaproteobacteria</taxon>
        <taxon>Burkholderiales</taxon>
        <taxon>Burkholderiaceae</taxon>
        <taxon>Paraburkholderia</taxon>
    </lineage>
</organism>
<dbReference type="PROSITE" id="PS51462">
    <property type="entry name" value="NUDIX"/>
    <property type="match status" value="1"/>
</dbReference>
<dbReference type="PRINTS" id="PR00502">
    <property type="entry name" value="NUDIXFAMILY"/>
</dbReference>
<proteinExistence type="predicted"/>
<gene>
    <name evidence="3" type="ORF">KZJ38_25080</name>
</gene>
<feature type="domain" description="Nudix hydrolase" evidence="2">
    <location>
        <begin position="1"/>
        <end position="155"/>
    </location>
</feature>
<protein>
    <submittedName>
        <fullName evidence="3">NUDIX hydrolase</fullName>
    </submittedName>
</protein>
<dbReference type="CDD" id="cd02883">
    <property type="entry name" value="NUDIX_Hydrolase"/>
    <property type="match status" value="1"/>
</dbReference>
<accession>A0ABX8UVQ4</accession>
<evidence type="ECO:0000259" key="2">
    <source>
        <dbReference type="PROSITE" id="PS51462"/>
    </source>
</evidence>
<dbReference type="Pfam" id="PF00293">
    <property type="entry name" value="NUDIX"/>
    <property type="match status" value="1"/>
</dbReference>
<dbReference type="Gene3D" id="3.90.79.10">
    <property type="entry name" value="Nucleoside Triphosphate Pyrophosphohydrolase"/>
    <property type="match status" value="1"/>
</dbReference>
<keyword evidence="1 3" id="KW-0378">Hydrolase</keyword>
<evidence type="ECO:0000313" key="3">
    <source>
        <dbReference type="EMBL" id="QYD72956.1"/>
    </source>
</evidence>
<reference evidence="3 4" key="1">
    <citation type="submission" date="2021-07" db="EMBL/GenBank/DDBJ databases">
        <title>Paraburkholderia edwinii protects Aspergillus sp. from phenazines by acting as a toxin sponge.</title>
        <authorList>
            <person name="Dahlstrom K.M."/>
            <person name="Newman D.K."/>
        </authorList>
    </citation>
    <scope>NUCLEOTIDE SEQUENCE [LARGE SCALE GENOMIC DNA]</scope>
    <source>
        <strain evidence="3 4">Pe01</strain>
    </source>
</reference>
<evidence type="ECO:0000256" key="1">
    <source>
        <dbReference type="ARBA" id="ARBA00022801"/>
    </source>
</evidence>
<name>A0ABX8UVQ4_9BURK</name>
<dbReference type="InterPro" id="IPR000086">
    <property type="entry name" value="NUDIX_hydrolase_dom"/>
</dbReference>
<sequence>MKAYLIVLDSSQNVMIGRGGACAGLQRQGWHLPGGTINIGESKTEAALRECAEETGYPIKILPKAFGNGPVEHASYYDQHNANHNRSFLVLTLAQHHTAIDANYGQRARLMRSIKRPANPLDEPFNDVIWISAANFNANHSTQMTAAQNTDWFFDPLHLWFNEPYEAPDDNY</sequence>
<dbReference type="GO" id="GO:0016787">
    <property type="term" value="F:hydrolase activity"/>
    <property type="evidence" value="ECO:0007669"/>
    <property type="project" value="UniProtKB-KW"/>
</dbReference>
<dbReference type="EMBL" id="CP080096">
    <property type="protein sequence ID" value="QYD72956.1"/>
    <property type="molecule type" value="Genomic_DNA"/>
</dbReference>